<proteinExistence type="predicted"/>
<dbReference type="Pfam" id="PF00196">
    <property type="entry name" value="GerE"/>
    <property type="match status" value="1"/>
</dbReference>
<evidence type="ECO:0000256" key="3">
    <source>
        <dbReference type="PROSITE-ProRule" id="PRU00169"/>
    </source>
</evidence>
<reference evidence="6 7" key="1">
    <citation type="submission" date="2019-05" db="EMBL/GenBank/DDBJ databases">
        <title>Genome sequence of Cellulomonas hominis strain CS1.</title>
        <authorList>
            <person name="Belmont J."/>
            <person name="Maclea K.S."/>
        </authorList>
    </citation>
    <scope>NUCLEOTIDE SEQUENCE [LARGE SCALE GENOMIC DNA]</scope>
    <source>
        <strain evidence="6 7">CS1</strain>
    </source>
</reference>
<dbReference type="InterPro" id="IPR011006">
    <property type="entry name" value="CheY-like_superfamily"/>
</dbReference>
<dbReference type="PRINTS" id="PR00038">
    <property type="entry name" value="HTHLUXR"/>
</dbReference>
<evidence type="ECO:0000313" key="6">
    <source>
        <dbReference type="EMBL" id="TKR22904.1"/>
    </source>
</evidence>
<evidence type="ECO:0000256" key="1">
    <source>
        <dbReference type="ARBA" id="ARBA00022553"/>
    </source>
</evidence>
<dbReference type="Gene3D" id="3.40.50.2300">
    <property type="match status" value="1"/>
</dbReference>
<dbReference type="SMART" id="SM00421">
    <property type="entry name" value="HTH_LUXR"/>
    <property type="match status" value="1"/>
</dbReference>
<dbReference type="InterPro" id="IPR001789">
    <property type="entry name" value="Sig_transdc_resp-reg_receiver"/>
</dbReference>
<dbReference type="Proteomes" id="UP000308121">
    <property type="component" value="Unassembled WGS sequence"/>
</dbReference>
<dbReference type="CDD" id="cd17535">
    <property type="entry name" value="REC_NarL-like"/>
    <property type="match status" value="1"/>
</dbReference>
<name>A0A7Z8JY68_9CELL</name>
<evidence type="ECO:0000256" key="2">
    <source>
        <dbReference type="ARBA" id="ARBA00023125"/>
    </source>
</evidence>
<protein>
    <submittedName>
        <fullName evidence="6">Response regulator transcription factor</fullName>
    </submittedName>
</protein>
<dbReference type="PROSITE" id="PS50043">
    <property type="entry name" value="HTH_LUXR_2"/>
    <property type="match status" value="1"/>
</dbReference>
<dbReference type="GO" id="GO:0000160">
    <property type="term" value="P:phosphorelay signal transduction system"/>
    <property type="evidence" value="ECO:0007669"/>
    <property type="project" value="InterPro"/>
</dbReference>
<dbReference type="InterPro" id="IPR039420">
    <property type="entry name" value="WalR-like"/>
</dbReference>
<dbReference type="PANTHER" id="PTHR43214:SF43">
    <property type="entry name" value="TWO-COMPONENT RESPONSE REGULATOR"/>
    <property type="match status" value="1"/>
</dbReference>
<accession>A0A7Z8JY68</accession>
<dbReference type="OrthoDB" id="9808843at2"/>
<comment type="caution">
    <text evidence="6">The sequence shown here is derived from an EMBL/GenBank/DDBJ whole genome shotgun (WGS) entry which is preliminary data.</text>
</comment>
<keyword evidence="1 3" id="KW-0597">Phosphoprotein</keyword>
<dbReference type="GO" id="GO:0006355">
    <property type="term" value="P:regulation of DNA-templated transcription"/>
    <property type="evidence" value="ECO:0007669"/>
    <property type="project" value="InterPro"/>
</dbReference>
<dbReference type="SMART" id="SM00448">
    <property type="entry name" value="REC"/>
    <property type="match status" value="1"/>
</dbReference>
<dbReference type="GO" id="GO:0003677">
    <property type="term" value="F:DNA binding"/>
    <property type="evidence" value="ECO:0007669"/>
    <property type="project" value="UniProtKB-KW"/>
</dbReference>
<keyword evidence="2" id="KW-0238">DNA-binding</keyword>
<dbReference type="EMBL" id="SZYE01000128">
    <property type="protein sequence ID" value="TKR22904.1"/>
    <property type="molecule type" value="Genomic_DNA"/>
</dbReference>
<dbReference type="InterPro" id="IPR058245">
    <property type="entry name" value="NreC/VraR/RcsB-like_REC"/>
</dbReference>
<dbReference type="AlphaFoldDB" id="A0A7Z8JY68"/>
<dbReference type="SUPFAM" id="SSF46894">
    <property type="entry name" value="C-terminal effector domain of the bipartite response regulators"/>
    <property type="match status" value="1"/>
</dbReference>
<feature type="modified residue" description="4-aspartylphosphate" evidence="3">
    <location>
        <position position="57"/>
    </location>
</feature>
<sequence length="209" mass="21882">MTEDITVLLADDHHLVRSGLAGLVDAADGMRVVGQAADGAAAVALATDLAPDVILMDLSMPGTDGVEATREVLRVRPATRVVVLTSFSDHGRVSAAVAAGAVGYLLKDCEPEELVAAVRSAAQGYSPLDPRVAGALLPSAAPRPADRLSARERDVLRLLARGLANKQIGRELGIAERTVKVHVGHVFRLLGVADRTSAALWAREHLPEA</sequence>
<feature type="domain" description="Response regulatory" evidence="5">
    <location>
        <begin position="6"/>
        <end position="122"/>
    </location>
</feature>
<dbReference type="PROSITE" id="PS50110">
    <property type="entry name" value="RESPONSE_REGULATORY"/>
    <property type="match status" value="1"/>
</dbReference>
<dbReference type="PANTHER" id="PTHR43214">
    <property type="entry name" value="TWO-COMPONENT RESPONSE REGULATOR"/>
    <property type="match status" value="1"/>
</dbReference>
<dbReference type="InterPro" id="IPR016032">
    <property type="entry name" value="Sig_transdc_resp-reg_C-effctor"/>
</dbReference>
<evidence type="ECO:0000259" key="5">
    <source>
        <dbReference type="PROSITE" id="PS50110"/>
    </source>
</evidence>
<feature type="domain" description="HTH luxR-type" evidence="4">
    <location>
        <begin position="141"/>
        <end position="206"/>
    </location>
</feature>
<evidence type="ECO:0000313" key="7">
    <source>
        <dbReference type="Proteomes" id="UP000308121"/>
    </source>
</evidence>
<dbReference type="Pfam" id="PF00072">
    <property type="entry name" value="Response_reg"/>
    <property type="match status" value="1"/>
</dbReference>
<evidence type="ECO:0000259" key="4">
    <source>
        <dbReference type="PROSITE" id="PS50043"/>
    </source>
</evidence>
<gene>
    <name evidence="6" type="ORF">FA014_14010</name>
</gene>
<dbReference type="CDD" id="cd06170">
    <property type="entry name" value="LuxR_C_like"/>
    <property type="match status" value="1"/>
</dbReference>
<dbReference type="InterPro" id="IPR000792">
    <property type="entry name" value="Tscrpt_reg_LuxR_C"/>
</dbReference>
<dbReference type="RefSeq" id="WP_154730279.1">
    <property type="nucleotide sequence ID" value="NZ_SZYE01000128.1"/>
</dbReference>
<organism evidence="6 7">
    <name type="scientific">Cellulomonas hominis</name>
    <dbReference type="NCBI Taxonomy" id="156981"/>
    <lineage>
        <taxon>Bacteria</taxon>
        <taxon>Bacillati</taxon>
        <taxon>Actinomycetota</taxon>
        <taxon>Actinomycetes</taxon>
        <taxon>Micrococcales</taxon>
        <taxon>Cellulomonadaceae</taxon>
        <taxon>Cellulomonas</taxon>
    </lineage>
</organism>
<dbReference type="SUPFAM" id="SSF52172">
    <property type="entry name" value="CheY-like"/>
    <property type="match status" value="1"/>
</dbReference>